<dbReference type="EMBL" id="FOBW01000001">
    <property type="protein sequence ID" value="SEM12181.1"/>
    <property type="molecule type" value="Genomic_DNA"/>
</dbReference>
<sequence length="63" mass="7371">MYQHYLGTVFFDYVKKFCGSGASQYEAEQNEELIGFATLYSTFNTLKVKKGGKRSEWLVYEIR</sequence>
<dbReference type="AlphaFoldDB" id="A0A1H7VSF6"/>
<evidence type="ECO:0000313" key="2">
    <source>
        <dbReference type="Proteomes" id="UP000198553"/>
    </source>
</evidence>
<proteinExistence type="predicted"/>
<dbReference type="Proteomes" id="UP000198553">
    <property type="component" value="Unassembled WGS sequence"/>
</dbReference>
<evidence type="ECO:0000313" key="1">
    <source>
        <dbReference type="EMBL" id="SEM12181.1"/>
    </source>
</evidence>
<organism evidence="1 2">
    <name type="scientific">Mesobacillus persicus</name>
    <dbReference type="NCBI Taxonomy" id="930146"/>
    <lineage>
        <taxon>Bacteria</taxon>
        <taxon>Bacillati</taxon>
        <taxon>Bacillota</taxon>
        <taxon>Bacilli</taxon>
        <taxon>Bacillales</taxon>
        <taxon>Bacillaceae</taxon>
        <taxon>Mesobacillus</taxon>
    </lineage>
</organism>
<gene>
    <name evidence="1" type="ORF">SAMN05192533_10192</name>
</gene>
<keyword evidence="2" id="KW-1185">Reference proteome</keyword>
<name>A0A1H7VSF6_9BACI</name>
<accession>A0A1H7VSF6</accession>
<reference evidence="2" key="1">
    <citation type="submission" date="2016-10" db="EMBL/GenBank/DDBJ databases">
        <authorList>
            <person name="Varghese N."/>
            <person name="Submissions S."/>
        </authorList>
    </citation>
    <scope>NUCLEOTIDE SEQUENCE [LARGE SCALE GENOMIC DNA]</scope>
    <source>
        <strain evidence="2">B48,IBRC-M 10115,DSM 25386,CECT 8001</strain>
    </source>
</reference>
<protein>
    <submittedName>
        <fullName evidence="1">Uncharacterized protein</fullName>
    </submittedName>
</protein>